<dbReference type="AlphaFoldDB" id="A0AAW2S6S9"/>
<name>A0AAW2S6S9_SESRA</name>
<reference evidence="1" key="2">
    <citation type="journal article" date="2024" name="Plant">
        <title>Genomic evolution and insights into agronomic trait innovations of Sesamum species.</title>
        <authorList>
            <person name="Miao H."/>
            <person name="Wang L."/>
            <person name="Qu L."/>
            <person name="Liu H."/>
            <person name="Sun Y."/>
            <person name="Le M."/>
            <person name="Wang Q."/>
            <person name="Wei S."/>
            <person name="Zheng Y."/>
            <person name="Lin W."/>
            <person name="Duan Y."/>
            <person name="Cao H."/>
            <person name="Xiong S."/>
            <person name="Wang X."/>
            <person name="Wei L."/>
            <person name="Li C."/>
            <person name="Ma Q."/>
            <person name="Ju M."/>
            <person name="Zhao R."/>
            <person name="Li G."/>
            <person name="Mu C."/>
            <person name="Tian Q."/>
            <person name="Mei H."/>
            <person name="Zhang T."/>
            <person name="Gao T."/>
            <person name="Zhang H."/>
        </authorList>
    </citation>
    <scope>NUCLEOTIDE SEQUENCE</scope>
    <source>
        <strain evidence="1">G02</strain>
    </source>
</reference>
<proteinExistence type="predicted"/>
<sequence length="79" mass="7668">MLIYWRTDGGGTGCSVGAAAGTTDCCPTSSNADAALDRPTSSGVCGAADGLVLGDVGGCHKTTFPTSEASNDAARSGEP</sequence>
<protein>
    <submittedName>
        <fullName evidence="1">Uncharacterized protein</fullName>
    </submittedName>
</protein>
<comment type="caution">
    <text evidence="1">The sequence shown here is derived from an EMBL/GenBank/DDBJ whole genome shotgun (WGS) entry which is preliminary data.</text>
</comment>
<evidence type="ECO:0000313" key="1">
    <source>
        <dbReference type="EMBL" id="KAL0387451.1"/>
    </source>
</evidence>
<dbReference type="EMBL" id="JACGWJ010000011">
    <property type="protein sequence ID" value="KAL0387451.1"/>
    <property type="molecule type" value="Genomic_DNA"/>
</dbReference>
<reference evidence="1" key="1">
    <citation type="submission" date="2020-06" db="EMBL/GenBank/DDBJ databases">
        <authorList>
            <person name="Li T."/>
            <person name="Hu X."/>
            <person name="Zhang T."/>
            <person name="Song X."/>
            <person name="Zhang H."/>
            <person name="Dai N."/>
            <person name="Sheng W."/>
            <person name="Hou X."/>
            <person name="Wei L."/>
        </authorList>
    </citation>
    <scope>NUCLEOTIDE SEQUENCE</scope>
    <source>
        <strain evidence="1">G02</strain>
        <tissue evidence="1">Leaf</tissue>
    </source>
</reference>
<organism evidence="1">
    <name type="scientific">Sesamum radiatum</name>
    <name type="common">Black benniseed</name>
    <dbReference type="NCBI Taxonomy" id="300843"/>
    <lineage>
        <taxon>Eukaryota</taxon>
        <taxon>Viridiplantae</taxon>
        <taxon>Streptophyta</taxon>
        <taxon>Embryophyta</taxon>
        <taxon>Tracheophyta</taxon>
        <taxon>Spermatophyta</taxon>
        <taxon>Magnoliopsida</taxon>
        <taxon>eudicotyledons</taxon>
        <taxon>Gunneridae</taxon>
        <taxon>Pentapetalae</taxon>
        <taxon>asterids</taxon>
        <taxon>lamiids</taxon>
        <taxon>Lamiales</taxon>
        <taxon>Pedaliaceae</taxon>
        <taxon>Sesamum</taxon>
    </lineage>
</organism>
<gene>
    <name evidence="1" type="ORF">Sradi_2626900</name>
</gene>
<accession>A0AAW2S6S9</accession>